<protein>
    <submittedName>
        <fullName evidence="2">Uncharacterized protein</fullName>
    </submittedName>
</protein>
<keyword evidence="1" id="KW-0812">Transmembrane</keyword>
<dbReference type="AlphaFoldDB" id="A0AAV9J882"/>
<keyword evidence="1" id="KW-0472">Membrane</keyword>
<sequence>MAASVYHEKTSRKLLPILAACVPLVVAAFLIAQSSHRYRGDLVDFVSKNRSATQIVVQILSHGLGLSQTYSVHASEQLSFRLRLFQAPARLEDLAFGVALTTGRIDSLLAKLHCSITIAAVAACVIPGALWAGALTPLFVSAAVSHNSTMPIPAYTKASASIWDAEFQMEGNELWNRVQNCSGVGLITNCPVPALQGLLLSSAGSASTADGSPRLHSKNDSPQWSYVGRSYGVGASIGLSAATRGSTGSVYSLSFIEYGYATSMSCVYNTTSAYSLQLLTDTDIGPTSLSMYEAGGYLPNSFNNGIGKGTGEAYTVASSSSDDTNILAWSARAIGGDNYVSVGTGAGRYTEFNTTQCKVVFTPSTFNITANLTSKTITVTPIRRLDNVTSLLPNATITTNAMNSLNLLSRMSGTLYTSLLGDTLTRNLATIVGGDPQSALDLLNATVLGSLQDSFTAILGDVLVAYGAAQI</sequence>
<organism evidence="2 3">
    <name type="scientific">Oleoguttula mirabilis</name>
    <dbReference type="NCBI Taxonomy" id="1507867"/>
    <lineage>
        <taxon>Eukaryota</taxon>
        <taxon>Fungi</taxon>
        <taxon>Dikarya</taxon>
        <taxon>Ascomycota</taxon>
        <taxon>Pezizomycotina</taxon>
        <taxon>Dothideomycetes</taxon>
        <taxon>Dothideomycetidae</taxon>
        <taxon>Mycosphaerellales</taxon>
        <taxon>Teratosphaeriaceae</taxon>
        <taxon>Oleoguttula</taxon>
    </lineage>
</organism>
<proteinExistence type="predicted"/>
<evidence type="ECO:0000313" key="3">
    <source>
        <dbReference type="Proteomes" id="UP001324427"/>
    </source>
</evidence>
<keyword evidence="1" id="KW-1133">Transmembrane helix</keyword>
<reference evidence="2 3" key="1">
    <citation type="submission" date="2021-11" db="EMBL/GenBank/DDBJ databases">
        <title>Black yeast isolated from Biological Soil Crust.</title>
        <authorList>
            <person name="Kurbessoian T."/>
        </authorList>
    </citation>
    <scope>NUCLEOTIDE SEQUENCE [LARGE SCALE GENOMIC DNA]</scope>
    <source>
        <strain evidence="2 3">CCFEE 5522</strain>
    </source>
</reference>
<dbReference type="Proteomes" id="UP001324427">
    <property type="component" value="Unassembled WGS sequence"/>
</dbReference>
<feature type="transmembrane region" description="Helical" evidence="1">
    <location>
        <begin position="14"/>
        <end position="32"/>
    </location>
</feature>
<evidence type="ECO:0000256" key="1">
    <source>
        <dbReference type="SAM" id="Phobius"/>
    </source>
</evidence>
<feature type="transmembrane region" description="Helical" evidence="1">
    <location>
        <begin position="114"/>
        <end position="140"/>
    </location>
</feature>
<accession>A0AAV9J882</accession>
<keyword evidence="3" id="KW-1185">Reference proteome</keyword>
<gene>
    <name evidence="2" type="ORF">LTR36_008335</name>
</gene>
<name>A0AAV9J882_9PEZI</name>
<dbReference type="EMBL" id="JAVFHQ010000057">
    <property type="protein sequence ID" value="KAK4541110.1"/>
    <property type="molecule type" value="Genomic_DNA"/>
</dbReference>
<comment type="caution">
    <text evidence="2">The sequence shown here is derived from an EMBL/GenBank/DDBJ whole genome shotgun (WGS) entry which is preliminary data.</text>
</comment>
<evidence type="ECO:0000313" key="2">
    <source>
        <dbReference type="EMBL" id="KAK4541110.1"/>
    </source>
</evidence>